<reference evidence="1 3" key="2">
    <citation type="submission" date="2016-10" db="EMBL/GenBank/DDBJ databases">
        <authorList>
            <person name="Varghese N."/>
            <person name="Submissions S."/>
        </authorList>
    </citation>
    <scope>NUCLEOTIDE SEQUENCE [LARGE SCALE GENOMIC DNA]</scope>
    <source>
        <strain evidence="1 3">DSM 282</strain>
    </source>
</reference>
<name>A0A1I4IWF0_9GAMM</name>
<proteinExistence type="predicted"/>
<reference evidence="2 4" key="1">
    <citation type="submission" date="2016-10" db="EMBL/GenBank/DDBJ databases">
        <authorList>
            <person name="de Groot N.N."/>
        </authorList>
    </citation>
    <scope>NUCLEOTIDE SEQUENCE [LARGE SCALE GENOMIC DNA]</scope>
    <source>
        <strain evidence="2 4">DSM 381</strain>
    </source>
</reference>
<accession>A0A1I4IWF0</accession>
<dbReference type="Proteomes" id="UP000199579">
    <property type="component" value="Unassembled WGS sequence"/>
</dbReference>
<dbReference type="EMBL" id="FOKJ01000199">
    <property type="protein sequence ID" value="SFB65321.1"/>
    <property type="molecule type" value="Genomic_DNA"/>
</dbReference>
<protein>
    <submittedName>
        <fullName evidence="2">Uncharacterized protein</fullName>
    </submittedName>
</protein>
<evidence type="ECO:0000313" key="3">
    <source>
        <dbReference type="Proteomes" id="UP000198861"/>
    </source>
</evidence>
<dbReference type="EMBL" id="FOSX01000177">
    <property type="protein sequence ID" value="SFL58181.1"/>
    <property type="molecule type" value="Genomic_DNA"/>
</dbReference>
<gene>
    <name evidence="1" type="ORF">SAMN04244571_04808</name>
    <name evidence="2" type="ORF">SAMN04244574_04700</name>
</gene>
<dbReference type="AlphaFoldDB" id="A0A1I4IWF0"/>
<evidence type="ECO:0000313" key="1">
    <source>
        <dbReference type="EMBL" id="SFB65321.1"/>
    </source>
</evidence>
<sequence length="45" mass="5259">MTNPCSFENATFIVERNAWNYVAKLISGFSKKGVYIKFLWVNLEE</sequence>
<evidence type="ECO:0000313" key="2">
    <source>
        <dbReference type="EMBL" id="SFL58181.1"/>
    </source>
</evidence>
<organism evidence="2 4">
    <name type="scientific">Azotobacter beijerinckii</name>
    <dbReference type="NCBI Taxonomy" id="170623"/>
    <lineage>
        <taxon>Bacteria</taxon>
        <taxon>Pseudomonadati</taxon>
        <taxon>Pseudomonadota</taxon>
        <taxon>Gammaproteobacteria</taxon>
        <taxon>Pseudomonadales</taxon>
        <taxon>Pseudomonadaceae</taxon>
        <taxon>Azotobacter</taxon>
    </lineage>
</organism>
<evidence type="ECO:0000313" key="4">
    <source>
        <dbReference type="Proteomes" id="UP000199579"/>
    </source>
</evidence>
<keyword evidence="3" id="KW-1185">Reference proteome</keyword>
<dbReference type="Proteomes" id="UP000198861">
    <property type="component" value="Unassembled WGS sequence"/>
</dbReference>